<dbReference type="InterPro" id="IPR038765">
    <property type="entry name" value="Papain-like_cys_pep_sf"/>
</dbReference>
<evidence type="ECO:0000256" key="5">
    <source>
        <dbReference type="ARBA" id="ARBA00022807"/>
    </source>
</evidence>
<evidence type="ECO:0000259" key="11">
    <source>
        <dbReference type="SMART" id="SM00848"/>
    </source>
</evidence>
<dbReference type="InterPro" id="IPR013128">
    <property type="entry name" value="Peptidase_C1A"/>
</dbReference>
<dbReference type="InterPro" id="IPR025661">
    <property type="entry name" value="Pept_asp_AS"/>
</dbReference>
<evidence type="ECO:0000256" key="8">
    <source>
        <dbReference type="ARBA" id="ARBA00069575"/>
    </source>
</evidence>
<organism evidence="12 13">
    <name type="scientific">Linum tenue</name>
    <dbReference type="NCBI Taxonomy" id="586396"/>
    <lineage>
        <taxon>Eukaryota</taxon>
        <taxon>Viridiplantae</taxon>
        <taxon>Streptophyta</taxon>
        <taxon>Embryophyta</taxon>
        <taxon>Tracheophyta</taxon>
        <taxon>Spermatophyta</taxon>
        <taxon>Magnoliopsida</taxon>
        <taxon>eudicotyledons</taxon>
        <taxon>Gunneridae</taxon>
        <taxon>Pentapetalae</taxon>
        <taxon>rosids</taxon>
        <taxon>fabids</taxon>
        <taxon>Malpighiales</taxon>
        <taxon>Linaceae</taxon>
        <taxon>Linum</taxon>
    </lineage>
</organism>
<dbReference type="EMBL" id="CAMGYJ010000006">
    <property type="protein sequence ID" value="CAI0432531.1"/>
    <property type="molecule type" value="Genomic_DNA"/>
</dbReference>
<protein>
    <recommendedName>
        <fullName evidence="8">Vignain</fullName>
    </recommendedName>
</protein>
<keyword evidence="5" id="KW-0788">Thiol protease</keyword>
<dbReference type="PANTHER" id="PTHR12411">
    <property type="entry name" value="CYSTEINE PROTEASE FAMILY C1-RELATED"/>
    <property type="match status" value="1"/>
</dbReference>
<dbReference type="Proteomes" id="UP001154282">
    <property type="component" value="Unassembled WGS sequence"/>
</dbReference>
<keyword evidence="13" id="KW-1185">Reference proteome</keyword>
<dbReference type="FunFam" id="3.90.70.10:FF:000023">
    <property type="entry name" value="Senescence-specific cysteine protease SAG39"/>
    <property type="match status" value="1"/>
</dbReference>
<evidence type="ECO:0000256" key="3">
    <source>
        <dbReference type="ARBA" id="ARBA00022729"/>
    </source>
</evidence>
<feature type="transmembrane region" description="Helical" evidence="9">
    <location>
        <begin position="46"/>
        <end position="70"/>
    </location>
</feature>
<dbReference type="GO" id="GO:0008234">
    <property type="term" value="F:cysteine-type peptidase activity"/>
    <property type="evidence" value="ECO:0007669"/>
    <property type="project" value="UniProtKB-KW"/>
</dbReference>
<dbReference type="PROSITE" id="PS00139">
    <property type="entry name" value="THIOL_PROTEASE_CYS"/>
    <property type="match status" value="1"/>
</dbReference>
<proteinExistence type="inferred from homology"/>
<dbReference type="PROSITE" id="PS00640">
    <property type="entry name" value="THIOL_PROTEASE_ASN"/>
    <property type="match status" value="1"/>
</dbReference>
<evidence type="ECO:0000259" key="10">
    <source>
        <dbReference type="SMART" id="SM00645"/>
    </source>
</evidence>
<dbReference type="InterPro" id="IPR000169">
    <property type="entry name" value="Pept_cys_AS"/>
</dbReference>
<name>A0AAV0LE58_9ROSI</name>
<evidence type="ECO:0000313" key="13">
    <source>
        <dbReference type="Proteomes" id="UP001154282"/>
    </source>
</evidence>
<keyword evidence="2" id="KW-0645">Protease</keyword>
<keyword evidence="4" id="KW-0378">Hydrolase</keyword>
<evidence type="ECO:0000256" key="9">
    <source>
        <dbReference type="SAM" id="Phobius"/>
    </source>
</evidence>
<feature type="domain" description="Cathepsin propeptide inhibitor" evidence="11">
    <location>
        <begin position="89"/>
        <end position="146"/>
    </location>
</feature>
<dbReference type="InterPro" id="IPR039417">
    <property type="entry name" value="Peptidase_C1A_papain-like"/>
</dbReference>
<dbReference type="InterPro" id="IPR013201">
    <property type="entry name" value="Prot_inhib_I29"/>
</dbReference>
<evidence type="ECO:0000256" key="7">
    <source>
        <dbReference type="ARBA" id="ARBA00023180"/>
    </source>
</evidence>
<evidence type="ECO:0000256" key="1">
    <source>
        <dbReference type="ARBA" id="ARBA00008455"/>
    </source>
</evidence>
<feature type="domain" description="Peptidase C1A papain C-terminal" evidence="10">
    <location>
        <begin position="175"/>
        <end position="391"/>
    </location>
</feature>
<dbReference type="SMART" id="SM00645">
    <property type="entry name" value="Pept_C1"/>
    <property type="match status" value="1"/>
</dbReference>
<evidence type="ECO:0000256" key="2">
    <source>
        <dbReference type="ARBA" id="ARBA00022670"/>
    </source>
</evidence>
<keyword evidence="6" id="KW-1015">Disulfide bond</keyword>
<sequence>MQFKLEIDASVWKHTKSGCTINLQRLFAFHQTQSTIISLKIFKHKITAMASVAGNKLMFMVVLLMGIYAYGAFSARSSMPPVSSINQRFEAWIAQYGRVYADAGEKARRFSIFKKNVAFIHHNNKFANKTYKLAVNQFADLTNKEFRAAKTGFKKPVNLIHPGSSSFRYGNVSSVPDTMDWRTQGAVNPIKDQGQCGSCWAFSAVAAVEGITKISTGKLVSLSEQELVDCDRTTNDQGCNGGFMDDAFQFVKTKGLTTETKYPYSAADGTCSTAKTTSPAAKISGYEDVPANNEDALLKAAANQPIAVAIDASGSAFQFYSSGVFTGDCGTDLDHGVAVVGYGTSGDGTKYWLVRNSWGTSWGDQGYIKMHRGIGAKEGLCGIAMSASYPIA</sequence>
<keyword evidence="9" id="KW-0472">Membrane</keyword>
<evidence type="ECO:0000313" key="12">
    <source>
        <dbReference type="EMBL" id="CAI0432531.1"/>
    </source>
</evidence>
<evidence type="ECO:0000256" key="4">
    <source>
        <dbReference type="ARBA" id="ARBA00022801"/>
    </source>
</evidence>
<dbReference type="PRINTS" id="PR00705">
    <property type="entry name" value="PAPAIN"/>
</dbReference>
<dbReference type="SMART" id="SM00848">
    <property type="entry name" value="Inhibitor_I29"/>
    <property type="match status" value="1"/>
</dbReference>
<comment type="similarity">
    <text evidence="1">Belongs to the peptidase C1 family.</text>
</comment>
<dbReference type="Gene3D" id="3.90.70.10">
    <property type="entry name" value="Cysteine proteinases"/>
    <property type="match status" value="1"/>
</dbReference>
<keyword evidence="9" id="KW-1133">Transmembrane helix</keyword>
<accession>A0AAV0LE58</accession>
<dbReference type="Pfam" id="PF08246">
    <property type="entry name" value="Inhibitor_I29"/>
    <property type="match status" value="1"/>
</dbReference>
<keyword evidence="9" id="KW-0812">Transmembrane</keyword>
<dbReference type="InterPro" id="IPR025660">
    <property type="entry name" value="Pept_his_AS"/>
</dbReference>
<evidence type="ECO:0000256" key="6">
    <source>
        <dbReference type="ARBA" id="ARBA00023157"/>
    </source>
</evidence>
<dbReference type="SUPFAM" id="SSF54001">
    <property type="entry name" value="Cysteine proteinases"/>
    <property type="match status" value="1"/>
</dbReference>
<keyword evidence="7" id="KW-0325">Glycoprotein</keyword>
<gene>
    <name evidence="12" type="ORF">LITE_LOCUS23489</name>
</gene>
<dbReference type="AlphaFoldDB" id="A0AAV0LE58"/>
<dbReference type="CDD" id="cd02248">
    <property type="entry name" value="Peptidase_C1A"/>
    <property type="match status" value="1"/>
</dbReference>
<dbReference type="InterPro" id="IPR000668">
    <property type="entry name" value="Peptidase_C1A_C"/>
</dbReference>
<dbReference type="Pfam" id="PF00112">
    <property type="entry name" value="Peptidase_C1"/>
    <property type="match status" value="1"/>
</dbReference>
<dbReference type="GO" id="GO:0006508">
    <property type="term" value="P:proteolysis"/>
    <property type="evidence" value="ECO:0007669"/>
    <property type="project" value="UniProtKB-KW"/>
</dbReference>
<reference evidence="12" key="1">
    <citation type="submission" date="2022-08" db="EMBL/GenBank/DDBJ databases">
        <authorList>
            <person name="Gutierrez-Valencia J."/>
        </authorList>
    </citation>
    <scope>NUCLEOTIDE SEQUENCE</scope>
</reference>
<dbReference type="PROSITE" id="PS00639">
    <property type="entry name" value="THIOL_PROTEASE_HIS"/>
    <property type="match status" value="1"/>
</dbReference>
<comment type="caution">
    <text evidence="12">The sequence shown here is derived from an EMBL/GenBank/DDBJ whole genome shotgun (WGS) entry which is preliminary data.</text>
</comment>
<keyword evidence="3" id="KW-0732">Signal</keyword>